<dbReference type="GeneID" id="6632113"/>
<dbReference type="eggNOG" id="ENOG502RVZU">
    <property type="taxonomic scope" value="Eukaryota"/>
</dbReference>
<dbReference type="CTD" id="31860"/>
<dbReference type="OrthoDB" id="7732931at2759"/>
<dbReference type="SMR" id="B4M3S7"/>
<name>B4M3S7_DROVI</name>
<dbReference type="SUPFAM" id="SSF47565">
    <property type="entry name" value="Insect pheromone/odorant-binding proteins"/>
    <property type="match status" value="1"/>
</dbReference>
<keyword evidence="2" id="KW-1185">Reference proteome</keyword>
<dbReference type="Gene3D" id="1.10.238.20">
    <property type="entry name" value="Pheromone/general odorant binding protein domain"/>
    <property type="match status" value="1"/>
</dbReference>
<accession>B4M3S7</accession>
<dbReference type="AlphaFoldDB" id="B4M3S7"/>
<dbReference type="InParanoid" id="B4M3S7"/>
<organism evidence="1 2">
    <name type="scientific">Drosophila virilis</name>
    <name type="common">Fruit fly</name>
    <dbReference type="NCBI Taxonomy" id="7244"/>
    <lineage>
        <taxon>Eukaryota</taxon>
        <taxon>Metazoa</taxon>
        <taxon>Ecdysozoa</taxon>
        <taxon>Arthropoda</taxon>
        <taxon>Hexapoda</taxon>
        <taxon>Insecta</taxon>
        <taxon>Pterygota</taxon>
        <taxon>Neoptera</taxon>
        <taxon>Endopterygota</taxon>
        <taxon>Diptera</taxon>
        <taxon>Brachycera</taxon>
        <taxon>Muscomorpha</taxon>
        <taxon>Ephydroidea</taxon>
        <taxon>Drosophilidae</taxon>
        <taxon>Drosophila</taxon>
    </lineage>
</organism>
<evidence type="ECO:0000313" key="1">
    <source>
        <dbReference type="EMBL" id="EDW65452.2"/>
    </source>
</evidence>
<dbReference type="FunCoup" id="B4M3S7">
    <property type="interactions" value="37"/>
</dbReference>
<dbReference type="EMBL" id="CH940651">
    <property type="protein sequence ID" value="EDW65452.2"/>
    <property type="molecule type" value="Genomic_DNA"/>
</dbReference>
<dbReference type="KEGG" id="dvi:6632113"/>
<dbReference type="CDD" id="cd23992">
    <property type="entry name" value="PBP_GOBP"/>
    <property type="match status" value="1"/>
</dbReference>
<gene>
    <name evidence="1" type="primary">Dvir\Obp8a</name>
    <name evidence="1" type="ORF">Dvir_GJ19268</name>
</gene>
<sequence>MPDLCVNIKQMTSGSCDCQSNPIQSNPNRSETIQFDYCLPPTGYGSGFIYVRYVPNAKWLTSFLLHSSGLLAKGWGQLQWISTLLFMMLILDKRNQQFTDAVCPYPHAAQSGSIGGPKMTIIRVLILLSVLFTALTRDSLLLALPTSTTSSARSAQSLAILRARDECYRSERIGPDQRLALERQLYRNLPYVHRYVYCFWTRLQLWQDGMGFDAMRIVESFGGPRRLNLEQTVPAINSCNAHARRSTRTVLDWCYGAFVCVLGTPVGDWYRRHMQDVINGNA</sequence>
<dbReference type="STRING" id="7244.B4M3S7"/>
<evidence type="ECO:0000313" key="2">
    <source>
        <dbReference type="Proteomes" id="UP000008792"/>
    </source>
</evidence>
<dbReference type="HOGENOM" id="CLU_109524_0_0_1"/>
<protein>
    <submittedName>
        <fullName evidence="1">Odorant-binding protein 8a</fullName>
    </submittedName>
</protein>
<dbReference type="GO" id="GO:0005549">
    <property type="term" value="F:odorant binding"/>
    <property type="evidence" value="ECO:0007669"/>
    <property type="project" value="InterPro"/>
</dbReference>
<reference evidence="1 2" key="1">
    <citation type="journal article" date="2007" name="Nature">
        <title>Evolution of genes and genomes on the Drosophila phylogeny.</title>
        <authorList>
            <consortium name="Drosophila 12 Genomes Consortium"/>
            <person name="Clark A.G."/>
            <person name="Eisen M.B."/>
            <person name="Smith D.R."/>
            <person name="Bergman C.M."/>
            <person name="Oliver B."/>
            <person name="Markow T.A."/>
            <person name="Kaufman T.C."/>
            <person name="Kellis M."/>
            <person name="Gelbart W."/>
            <person name="Iyer V.N."/>
            <person name="Pollard D.A."/>
            <person name="Sackton T.B."/>
            <person name="Larracuente A.M."/>
            <person name="Singh N.D."/>
            <person name="Abad J.P."/>
            <person name="Abt D.N."/>
            <person name="Adryan B."/>
            <person name="Aguade M."/>
            <person name="Akashi H."/>
            <person name="Anderson W.W."/>
            <person name="Aquadro C.F."/>
            <person name="Ardell D.H."/>
            <person name="Arguello R."/>
            <person name="Artieri C.G."/>
            <person name="Barbash D.A."/>
            <person name="Barker D."/>
            <person name="Barsanti P."/>
            <person name="Batterham P."/>
            <person name="Batzoglou S."/>
            <person name="Begun D."/>
            <person name="Bhutkar A."/>
            <person name="Blanco E."/>
            <person name="Bosak S.A."/>
            <person name="Bradley R.K."/>
            <person name="Brand A.D."/>
            <person name="Brent M.R."/>
            <person name="Brooks A.N."/>
            <person name="Brown R.H."/>
            <person name="Butlin R.K."/>
            <person name="Caggese C."/>
            <person name="Calvi B.R."/>
            <person name="Bernardo de Carvalho A."/>
            <person name="Caspi A."/>
            <person name="Castrezana S."/>
            <person name="Celniker S.E."/>
            <person name="Chang J.L."/>
            <person name="Chapple C."/>
            <person name="Chatterji S."/>
            <person name="Chinwalla A."/>
            <person name="Civetta A."/>
            <person name="Clifton S.W."/>
            <person name="Comeron J.M."/>
            <person name="Costello J.C."/>
            <person name="Coyne J.A."/>
            <person name="Daub J."/>
            <person name="David R.G."/>
            <person name="Delcher A.L."/>
            <person name="Delehaunty K."/>
            <person name="Do C.B."/>
            <person name="Ebling H."/>
            <person name="Edwards K."/>
            <person name="Eickbush T."/>
            <person name="Evans J.D."/>
            <person name="Filipski A."/>
            <person name="Findeiss S."/>
            <person name="Freyhult E."/>
            <person name="Fulton L."/>
            <person name="Fulton R."/>
            <person name="Garcia A.C."/>
            <person name="Gardiner A."/>
            <person name="Garfield D.A."/>
            <person name="Garvin B.E."/>
            <person name="Gibson G."/>
            <person name="Gilbert D."/>
            <person name="Gnerre S."/>
            <person name="Godfrey J."/>
            <person name="Good R."/>
            <person name="Gotea V."/>
            <person name="Gravely B."/>
            <person name="Greenberg A.J."/>
            <person name="Griffiths-Jones S."/>
            <person name="Gross S."/>
            <person name="Guigo R."/>
            <person name="Gustafson E.A."/>
            <person name="Haerty W."/>
            <person name="Hahn M.W."/>
            <person name="Halligan D.L."/>
            <person name="Halpern A.L."/>
            <person name="Halter G.M."/>
            <person name="Han M.V."/>
            <person name="Heger A."/>
            <person name="Hillier L."/>
            <person name="Hinrichs A.S."/>
            <person name="Holmes I."/>
            <person name="Hoskins R.A."/>
            <person name="Hubisz M.J."/>
            <person name="Hultmark D."/>
            <person name="Huntley M.A."/>
            <person name="Jaffe D.B."/>
            <person name="Jagadeeshan S."/>
            <person name="Jeck W.R."/>
            <person name="Johnson J."/>
            <person name="Jones C.D."/>
            <person name="Jordan W.C."/>
            <person name="Karpen G.H."/>
            <person name="Kataoka E."/>
            <person name="Keightley P.D."/>
            <person name="Kheradpour P."/>
            <person name="Kirkness E.F."/>
            <person name="Koerich L.B."/>
            <person name="Kristiansen K."/>
            <person name="Kudrna D."/>
            <person name="Kulathinal R.J."/>
            <person name="Kumar S."/>
            <person name="Kwok R."/>
            <person name="Lander E."/>
            <person name="Langley C.H."/>
            <person name="Lapoint R."/>
            <person name="Lazzaro B.P."/>
            <person name="Lee S.J."/>
            <person name="Levesque L."/>
            <person name="Li R."/>
            <person name="Lin C.F."/>
            <person name="Lin M.F."/>
            <person name="Lindblad-Toh K."/>
            <person name="Llopart A."/>
            <person name="Long M."/>
            <person name="Low L."/>
            <person name="Lozovsky E."/>
            <person name="Lu J."/>
            <person name="Luo M."/>
            <person name="Machado C.A."/>
            <person name="Makalowski W."/>
            <person name="Marzo M."/>
            <person name="Matsuda M."/>
            <person name="Matzkin L."/>
            <person name="McAllister B."/>
            <person name="McBride C.S."/>
            <person name="McKernan B."/>
            <person name="McKernan K."/>
            <person name="Mendez-Lago M."/>
            <person name="Minx P."/>
            <person name="Mollenhauer M.U."/>
            <person name="Montooth K."/>
            <person name="Mount S.M."/>
            <person name="Mu X."/>
            <person name="Myers E."/>
            <person name="Negre B."/>
            <person name="Newfeld S."/>
            <person name="Nielsen R."/>
            <person name="Noor M.A."/>
            <person name="O'Grady P."/>
            <person name="Pachter L."/>
            <person name="Papaceit M."/>
            <person name="Parisi M.J."/>
            <person name="Parisi M."/>
            <person name="Parts L."/>
            <person name="Pedersen J.S."/>
            <person name="Pesole G."/>
            <person name="Phillippy A.M."/>
            <person name="Ponting C.P."/>
            <person name="Pop M."/>
            <person name="Porcelli D."/>
            <person name="Powell J.R."/>
            <person name="Prohaska S."/>
            <person name="Pruitt K."/>
            <person name="Puig M."/>
            <person name="Quesneville H."/>
            <person name="Ram K.R."/>
            <person name="Rand D."/>
            <person name="Rasmussen M.D."/>
            <person name="Reed L.K."/>
            <person name="Reenan R."/>
            <person name="Reily A."/>
            <person name="Remington K.A."/>
            <person name="Rieger T.T."/>
            <person name="Ritchie M.G."/>
            <person name="Robin C."/>
            <person name="Rogers Y.H."/>
            <person name="Rohde C."/>
            <person name="Rozas J."/>
            <person name="Rubenfield M.J."/>
            <person name="Ruiz A."/>
            <person name="Russo S."/>
            <person name="Salzberg S.L."/>
            <person name="Sanchez-Gracia A."/>
            <person name="Saranga D.J."/>
            <person name="Sato H."/>
            <person name="Schaeffer S.W."/>
            <person name="Schatz M.C."/>
            <person name="Schlenke T."/>
            <person name="Schwartz R."/>
            <person name="Segarra C."/>
            <person name="Singh R.S."/>
            <person name="Sirot L."/>
            <person name="Sirota M."/>
            <person name="Sisneros N.B."/>
            <person name="Smith C.D."/>
            <person name="Smith T.F."/>
            <person name="Spieth J."/>
            <person name="Stage D.E."/>
            <person name="Stark A."/>
            <person name="Stephan W."/>
            <person name="Strausberg R.L."/>
            <person name="Strempel S."/>
            <person name="Sturgill D."/>
            <person name="Sutton G."/>
            <person name="Sutton G.G."/>
            <person name="Tao W."/>
            <person name="Teichmann S."/>
            <person name="Tobari Y.N."/>
            <person name="Tomimura Y."/>
            <person name="Tsolas J.M."/>
            <person name="Valente V.L."/>
            <person name="Venter E."/>
            <person name="Venter J.C."/>
            <person name="Vicario S."/>
            <person name="Vieira F.G."/>
            <person name="Vilella A.J."/>
            <person name="Villasante A."/>
            <person name="Walenz B."/>
            <person name="Wang J."/>
            <person name="Wasserman M."/>
            <person name="Watts T."/>
            <person name="Wilson D."/>
            <person name="Wilson R.K."/>
            <person name="Wing R.A."/>
            <person name="Wolfner M.F."/>
            <person name="Wong A."/>
            <person name="Wong G.K."/>
            <person name="Wu C.I."/>
            <person name="Wu G."/>
            <person name="Yamamoto D."/>
            <person name="Yang H.P."/>
            <person name="Yang S.P."/>
            <person name="Yorke J.A."/>
            <person name="Yoshida K."/>
            <person name="Zdobnov E."/>
            <person name="Zhang P."/>
            <person name="Zhang Y."/>
            <person name="Zimin A.V."/>
            <person name="Baldwin J."/>
            <person name="Abdouelleil A."/>
            <person name="Abdulkadir J."/>
            <person name="Abebe A."/>
            <person name="Abera B."/>
            <person name="Abreu J."/>
            <person name="Acer S.C."/>
            <person name="Aftuck L."/>
            <person name="Alexander A."/>
            <person name="An P."/>
            <person name="Anderson E."/>
            <person name="Anderson S."/>
            <person name="Arachi H."/>
            <person name="Azer M."/>
            <person name="Bachantsang P."/>
            <person name="Barry A."/>
            <person name="Bayul T."/>
            <person name="Berlin A."/>
            <person name="Bessette D."/>
            <person name="Bloom T."/>
            <person name="Blye J."/>
            <person name="Boguslavskiy L."/>
            <person name="Bonnet C."/>
            <person name="Boukhgalter B."/>
            <person name="Bourzgui I."/>
            <person name="Brown A."/>
            <person name="Cahill P."/>
            <person name="Channer S."/>
            <person name="Cheshatsang Y."/>
            <person name="Chuda L."/>
            <person name="Citroen M."/>
            <person name="Collymore A."/>
            <person name="Cooke P."/>
            <person name="Costello M."/>
            <person name="D'Aco K."/>
            <person name="Daza R."/>
            <person name="De Haan G."/>
            <person name="DeGray S."/>
            <person name="DeMaso C."/>
            <person name="Dhargay N."/>
            <person name="Dooley K."/>
            <person name="Dooley E."/>
            <person name="Doricent M."/>
            <person name="Dorje P."/>
            <person name="Dorjee K."/>
            <person name="Dupes A."/>
            <person name="Elong R."/>
            <person name="Falk J."/>
            <person name="Farina A."/>
            <person name="Faro S."/>
            <person name="Ferguson D."/>
            <person name="Fisher S."/>
            <person name="Foley C.D."/>
            <person name="Franke A."/>
            <person name="Friedrich D."/>
            <person name="Gadbois L."/>
            <person name="Gearin G."/>
            <person name="Gearin C.R."/>
            <person name="Giannoukos G."/>
            <person name="Goode T."/>
            <person name="Graham J."/>
            <person name="Grandbois E."/>
            <person name="Grewal S."/>
            <person name="Gyaltsen K."/>
            <person name="Hafez N."/>
            <person name="Hagos B."/>
            <person name="Hall J."/>
            <person name="Henson C."/>
            <person name="Hollinger A."/>
            <person name="Honan T."/>
            <person name="Huard M.D."/>
            <person name="Hughes L."/>
            <person name="Hurhula B."/>
            <person name="Husby M.E."/>
            <person name="Kamat A."/>
            <person name="Kanga B."/>
            <person name="Kashin S."/>
            <person name="Khazanovich D."/>
            <person name="Kisner P."/>
            <person name="Lance K."/>
            <person name="Lara M."/>
            <person name="Lee W."/>
            <person name="Lennon N."/>
            <person name="Letendre F."/>
            <person name="LeVine R."/>
            <person name="Lipovsky A."/>
            <person name="Liu X."/>
            <person name="Liu J."/>
            <person name="Liu S."/>
            <person name="Lokyitsang T."/>
            <person name="Lokyitsang Y."/>
            <person name="Lubonja R."/>
            <person name="Lui A."/>
            <person name="MacDonald P."/>
            <person name="Magnisalis V."/>
            <person name="Maru K."/>
            <person name="Matthews C."/>
            <person name="McCusker W."/>
            <person name="McDonough S."/>
            <person name="Mehta T."/>
            <person name="Meldrim J."/>
            <person name="Meneus L."/>
            <person name="Mihai O."/>
            <person name="Mihalev A."/>
            <person name="Mihova T."/>
            <person name="Mittelman R."/>
            <person name="Mlenga V."/>
            <person name="Montmayeur A."/>
            <person name="Mulrain L."/>
            <person name="Navidi A."/>
            <person name="Naylor J."/>
            <person name="Negash T."/>
            <person name="Nguyen T."/>
            <person name="Nguyen N."/>
            <person name="Nicol R."/>
            <person name="Norbu C."/>
            <person name="Norbu N."/>
            <person name="Novod N."/>
            <person name="O'Neill B."/>
            <person name="Osman S."/>
            <person name="Markiewicz E."/>
            <person name="Oyono O.L."/>
            <person name="Patti C."/>
            <person name="Phunkhang P."/>
            <person name="Pierre F."/>
            <person name="Priest M."/>
            <person name="Raghuraman S."/>
            <person name="Rege F."/>
            <person name="Reyes R."/>
            <person name="Rise C."/>
            <person name="Rogov P."/>
            <person name="Ross K."/>
            <person name="Ryan E."/>
            <person name="Settipalli S."/>
            <person name="Shea T."/>
            <person name="Sherpa N."/>
            <person name="Shi L."/>
            <person name="Shih D."/>
            <person name="Sparrow T."/>
            <person name="Spaulding J."/>
            <person name="Stalker J."/>
            <person name="Stange-Thomann N."/>
            <person name="Stavropoulos S."/>
            <person name="Stone C."/>
            <person name="Strader C."/>
            <person name="Tesfaye S."/>
            <person name="Thomson T."/>
            <person name="Thoulutsang Y."/>
            <person name="Thoulutsang D."/>
            <person name="Topham K."/>
            <person name="Topping I."/>
            <person name="Tsamla T."/>
            <person name="Vassiliev H."/>
            <person name="Vo A."/>
            <person name="Wangchuk T."/>
            <person name="Wangdi T."/>
            <person name="Weiand M."/>
            <person name="Wilkinson J."/>
            <person name="Wilson A."/>
            <person name="Yadav S."/>
            <person name="Young G."/>
            <person name="Yu Q."/>
            <person name="Zembek L."/>
            <person name="Zhong D."/>
            <person name="Zimmer A."/>
            <person name="Zwirko Z."/>
            <person name="Jaffe D.B."/>
            <person name="Alvarez P."/>
            <person name="Brockman W."/>
            <person name="Butler J."/>
            <person name="Chin C."/>
            <person name="Gnerre S."/>
            <person name="Grabherr M."/>
            <person name="Kleber M."/>
            <person name="Mauceli E."/>
            <person name="MacCallum I."/>
        </authorList>
    </citation>
    <scope>NUCLEOTIDE SEQUENCE [LARGE SCALE GENOMIC DNA]</scope>
    <source>
        <strain evidence="2">Tucson 15010-1051.87</strain>
    </source>
</reference>
<dbReference type="Pfam" id="PF01395">
    <property type="entry name" value="PBP_GOBP"/>
    <property type="match status" value="1"/>
</dbReference>
<dbReference type="Proteomes" id="UP000008792">
    <property type="component" value="Unassembled WGS sequence"/>
</dbReference>
<dbReference type="InterPro" id="IPR036728">
    <property type="entry name" value="PBP_GOBP_sf"/>
</dbReference>
<dbReference type="InterPro" id="IPR006170">
    <property type="entry name" value="PBP/GOBP"/>
</dbReference>
<proteinExistence type="predicted"/>